<dbReference type="GO" id="GO:0016787">
    <property type="term" value="F:hydrolase activity"/>
    <property type="evidence" value="ECO:0007669"/>
    <property type="project" value="InterPro"/>
</dbReference>
<dbReference type="EMBL" id="CP120682">
    <property type="protein sequence ID" value="WKN36897.1"/>
    <property type="molecule type" value="Genomic_DNA"/>
</dbReference>
<evidence type="ECO:0000256" key="1">
    <source>
        <dbReference type="SAM" id="MobiDB-lite"/>
    </source>
</evidence>
<evidence type="ECO:0000256" key="2">
    <source>
        <dbReference type="SAM" id="SignalP"/>
    </source>
</evidence>
<evidence type="ECO:0000259" key="3">
    <source>
        <dbReference type="Pfam" id="PF06439"/>
    </source>
</evidence>
<organism evidence="4">
    <name type="scientific">Roseihalotalea indica</name>
    <dbReference type="NCBI Taxonomy" id="2867963"/>
    <lineage>
        <taxon>Bacteria</taxon>
        <taxon>Pseudomonadati</taxon>
        <taxon>Bacteroidota</taxon>
        <taxon>Cytophagia</taxon>
        <taxon>Cytophagales</taxon>
        <taxon>Catalimonadaceae</taxon>
        <taxon>Roseihalotalea</taxon>
    </lineage>
</organism>
<dbReference type="PROSITE" id="PS51257">
    <property type="entry name" value="PROKAR_LIPOPROTEIN"/>
    <property type="match status" value="1"/>
</dbReference>
<evidence type="ECO:0000313" key="4">
    <source>
        <dbReference type="EMBL" id="WKN36897.1"/>
    </source>
</evidence>
<feature type="signal peptide" evidence="2">
    <location>
        <begin position="1"/>
        <end position="22"/>
    </location>
</feature>
<protein>
    <submittedName>
        <fullName evidence="4">DUF1080 domain-containing protein</fullName>
    </submittedName>
</protein>
<gene>
    <name evidence="4" type="ORF">K4G66_31515</name>
</gene>
<feature type="region of interest" description="Disordered" evidence="1">
    <location>
        <begin position="21"/>
        <end position="52"/>
    </location>
</feature>
<dbReference type="InterPro" id="IPR010496">
    <property type="entry name" value="AL/BT2_dom"/>
</dbReference>
<accession>A0AA49JIU5</accession>
<dbReference type="AlphaFoldDB" id="A0AA49JIU5"/>
<sequence length="272" mass="30144">MRNTLFFSAVALLLAASGCNSSSNQTAEATEEESSTAEMTASAEETGDNTLTDQERQDGWLLLFDGQSPDHWRGAHKDAFPEKGWVVENGQLIVMESDGAESENGGDIVTQNEYANFEFQVDFKLTEGANSGIKYFVTEDYNPEGSAIGLEYQLLDDERHPDAKLGNNGGGTRTLASLYDLKGAPKSKPFKGIGEWNTARIVVQGNHVEHYLNGEKVLEFERGSDEYNTLVENSKYKKWDKFGMADSGHILLQDHGNRVYFKNIKVRELPAS</sequence>
<reference evidence="4" key="1">
    <citation type="journal article" date="2023" name="Comput. Struct. Biotechnol. J.">
        <title>Discovery of a novel marine Bacteroidetes with a rich repertoire of carbohydrate-active enzymes.</title>
        <authorList>
            <person name="Chen B."/>
            <person name="Liu G."/>
            <person name="Chen Q."/>
            <person name="Wang H."/>
            <person name="Liu L."/>
            <person name="Tang K."/>
        </authorList>
    </citation>
    <scope>NUCLEOTIDE SEQUENCE</scope>
    <source>
        <strain evidence="4">TK19036</strain>
    </source>
</reference>
<dbReference type="Pfam" id="PF06439">
    <property type="entry name" value="3keto-disac_hyd"/>
    <property type="match status" value="1"/>
</dbReference>
<proteinExistence type="predicted"/>
<name>A0AA49JIU5_9BACT</name>
<feature type="chain" id="PRO_5041310858" evidence="2">
    <location>
        <begin position="23"/>
        <end position="272"/>
    </location>
</feature>
<feature type="domain" description="3-keto-alpha-glucoside-1,2-lyase/3-keto-2-hydroxy-glucal hydratase" evidence="3">
    <location>
        <begin position="59"/>
        <end position="267"/>
    </location>
</feature>
<reference evidence="4" key="2">
    <citation type="journal article" date="2024" name="Antonie Van Leeuwenhoek">
        <title>Roseihalotalea indica gen. nov., sp. nov., a halophilic Bacteroidetes from mesopelagic Southwest Indian Ocean with higher carbohydrate metabolic potential.</title>
        <authorList>
            <person name="Chen B."/>
            <person name="Zhang M."/>
            <person name="Lin D."/>
            <person name="Ye J."/>
            <person name="Tang K."/>
        </authorList>
    </citation>
    <scope>NUCLEOTIDE SEQUENCE</scope>
    <source>
        <strain evidence="4">TK19036</strain>
    </source>
</reference>
<dbReference type="Gene3D" id="2.60.120.560">
    <property type="entry name" value="Exo-inulinase, domain 1"/>
    <property type="match status" value="1"/>
</dbReference>
<keyword evidence="2" id="KW-0732">Signal</keyword>